<sequence>MQKKRWTRQMLSLLLAFALVISAIAPNAFAEETGNGAPVIVTNESPTGDAEPSPSAEPTPTADPESYELQAPSVQSIVYQPPGIPAYEYLTYLSSTIGTRVAGSPEDVAARDYITGEFAKLGLGVDIQPFSYTSKDKTINSSNVIATKAGTSDKVVIVGAHYDSVAASKGADDNGSGVAVMMEAARTVADKVTPYTIKFIAFGAEETGLRGSKAYVAKMSQEDKDNTIAMINLDSLAVGDNMHIYGNAGSEGFVRDLGLDIAKDLHLDVTTQQGVNPEYPAGTTGDWSDHAPFKDAGIPYGYLEATNWLLGDMDGYTQTELEGEVWHTEKDTLDHISATYPGRIENHLSTFSQLLSNILLEIQEPQELKLNNEVSNDNDKDNDKAAITETRTFDVEFDLPSGSALSDLAWTYGGKDFSEYKKYNSTDKVYSGDPYIKLVGTPVEVGGKVHAKVMFDQIFGTSNMSGNRTLYPPLLKSLNAANILAVADKKGNVAKVKVPYNVYDDYHAYDDIKPAINEIMASPDKQDRYIENKVIGKSGQGRDINFSIVAKDKDSVDKYLNEILPLMNDNPAALQEKIKSGELTDYKVPIWINNIHPDEAPGVDAIINIFRSLVTKDTVSYETTDDQGNSQTVTLDVDSALDNVIFLLNYTENPDGRFLNTRQNAAGFDLNRDNSYQTQPETQQVMGELAKWMPTTFLDFHGFVKEFLIEPCTPPHDPNFEYDLLIDNMVEQANLMGRAGVANTKYDVFHIPYEEGLKAAQDPNYKPIANATGWDDGSPAYTAVFAMHHGAMGHTVEIPELNQDSTDALYYTALAATKYLVDNKDELFLNQLEIYKRGVNNEDNKAVDKYLVNAKYEEIGRPRTGNENFFPEYYVLPVDAELQKSPSEAYKMVKYLLHNGVEVERTKESVTVGSTTYPSGTFVVNMHQASRGFANVVLYDGFDVSDFKEMYSDIIQSFPEMRGFDSYETRVVGAFTGKTSELTDESALTIPGTTVSDEANYYVVRSDSNAAIQAVNELIAAGKKVTLLENGDGRSYEKGDFLVESTSLTPILSKYVLTVVPFPNDGNQAGIVLKPVTVGATAKGVPEFVLKQLGFKVTNVLDEADVLLNAGNAAQIKAKPYIGFGKSGMSVFKNANVLTGFDYKTENAYEGLYKAELSQDSIITAPYEAEDYLYTNTGSYITGVPTGATVIATIKNADDFFVAGWWPTQDAAKGKTAGFTYKKDGLNATIFASDSFNKDHPQAQFRLMAEAVYASLKVDVQPPYTGGPYVPPVTPPTDPVEPPTEPTTPVTVPDFKDLGKATWAITAIQSLAAKGIVTGVSADKFEPLKQVTRAEFLTMLIRAFGLLDKDATVSFGDVPSGAWYYSFVATAVKLKLAQGVGGDKFDPTRPITREEMAILSANVLKSVKGKQAQDPAAALLKFKDSSSMASYSKDSIALLTEEGVINGVSADTFSPKGIASRAQAAVIIDRLMGIE</sequence>
<feature type="active site" description="Proton donor/acceptor" evidence="1">
    <location>
        <position position="797"/>
    </location>
</feature>
<dbReference type="SMART" id="SM00631">
    <property type="entry name" value="Zn_pept"/>
    <property type="match status" value="1"/>
</dbReference>
<protein>
    <submittedName>
        <fullName evidence="6">Zinc carboxypeptidase</fullName>
    </submittedName>
</protein>
<gene>
    <name evidence="6" type="ORF">DFP95_1343</name>
</gene>
<name>A0A3D9HSS8_9BACL</name>
<evidence type="ECO:0000256" key="3">
    <source>
        <dbReference type="SAM" id="SignalP"/>
    </source>
</evidence>
<dbReference type="EMBL" id="QRDY01000034">
    <property type="protein sequence ID" value="RED52562.1"/>
    <property type="molecule type" value="Genomic_DNA"/>
</dbReference>
<evidence type="ECO:0000259" key="4">
    <source>
        <dbReference type="PROSITE" id="PS51272"/>
    </source>
</evidence>
<feature type="chain" id="PRO_5017776400" evidence="3">
    <location>
        <begin position="31"/>
        <end position="1475"/>
    </location>
</feature>
<feature type="domain" description="Peptidase M14" evidence="5">
    <location>
        <begin position="505"/>
        <end position="824"/>
    </location>
</feature>
<evidence type="ECO:0000256" key="2">
    <source>
        <dbReference type="SAM" id="MobiDB-lite"/>
    </source>
</evidence>
<evidence type="ECO:0000313" key="7">
    <source>
        <dbReference type="Proteomes" id="UP000256869"/>
    </source>
</evidence>
<keyword evidence="3" id="KW-0732">Signal</keyword>
<feature type="domain" description="SLH" evidence="4">
    <location>
        <begin position="1419"/>
        <end position="1475"/>
    </location>
</feature>
<dbReference type="Proteomes" id="UP000256869">
    <property type="component" value="Unassembled WGS sequence"/>
</dbReference>
<dbReference type="SUPFAM" id="SSF53187">
    <property type="entry name" value="Zn-dependent exopeptidases"/>
    <property type="match status" value="2"/>
</dbReference>
<feature type="region of interest" description="Disordered" evidence="2">
    <location>
        <begin position="38"/>
        <end position="66"/>
    </location>
</feature>
<dbReference type="Gene3D" id="3.40.630.10">
    <property type="entry name" value="Zn peptidases"/>
    <property type="match status" value="2"/>
</dbReference>
<evidence type="ECO:0000313" key="6">
    <source>
        <dbReference type="EMBL" id="RED52562.1"/>
    </source>
</evidence>
<comment type="similarity">
    <text evidence="1">Belongs to the peptidase M14 family.</text>
</comment>
<dbReference type="InterPro" id="IPR045175">
    <property type="entry name" value="M28_fam"/>
</dbReference>
<dbReference type="Pfam" id="PF04389">
    <property type="entry name" value="Peptidase_M28"/>
    <property type="match status" value="1"/>
</dbReference>
<reference evidence="6 7" key="1">
    <citation type="submission" date="2018-07" db="EMBL/GenBank/DDBJ databases">
        <title>Genomic Encyclopedia of Type Strains, Phase III (KMG-III): the genomes of soil and plant-associated and newly described type strains.</title>
        <authorList>
            <person name="Whitman W."/>
        </authorList>
    </citation>
    <scope>NUCLEOTIDE SEQUENCE [LARGE SCALE GENOMIC DNA]</scope>
    <source>
        <strain evidence="6 7">CECT 8236</strain>
    </source>
</reference>
<dbReference type="PROSITE" id="PS51272">
    <property type="entry name" value="SLH"/>
    <property type="match status" value="3"/>
</dbReference>
<evidence type="ECO:0000259" key="5">
    <source>
        <dbReference type="PROSITE" id="PS52035"/>
    </source>
</evidence>
<feature type="signal peptide" evidence="3">
    <location>
        <begin position="1"/>
        <end position="30"/>
    </location>
</feature>
<dbReference type="PANTHER" id="PTHR12147:SF26">
    <property type="entry name" value="PEPTIDASE M28 DOMAIN-CONTAINING PROTEIN"/>
    <property type="match status" value="1"/>
</dbReference>
<dbReference type="CDD" id="cd06244">
    <property type="entry name" value="M14-like"/>
    <property type="match status" value="1"/>
</dbReference>
<dbReference type="GO" id="GO:0006508">
    <property type="term" value="P:proteolysis"/>
    <property type="evidence" value="ECO:0007669"/>
    <property type="project" value="InterPro"/>
</dbReference>
<dbReference type="GO" id="GO:0004181">
    <property type="term" value="F:metallocarboxypeptidase activity"/>
    <property type="evidence" value="ECO:0007669"/>
    <property type="project" value="InterPro"/>
</dbReference>
<dbReference type="InterPro" id="IPR000834">
    <property type="entry name" value="Peptidase_M14"/>
</dbReference>
<dbReference type="PROSITE" id="PS52035">
    <property type="entry name" value="PEPTIDASE_M14"/>
    <property type="match status" value="1"/>
</dbReference>
<feature type="domain" description="SLH" evidence="4">
    <location>
        <begin position="1291"/>
        <end position="1354"/>
    </location>
</feature>
<comment type="caution">
    <text evidence="6">The sequence shown here is derived from an EMBL/GenBank/DDBJ whole genome shotgun (WGS) entry which is preliminary data.</text>
</comment>
<keyword evidence="6" id="KW-0378">Hydrolase</keyword>
<dbReference type="OrthoDB" id="9758209at2"/>
<accession>A0A3D9HSS8</accession>
<evidence type="ECO:0000256" key="1">
    <source>
        <dbReference type="PROSITE-ProRule" id="PRU01379"/>
    </source>
</evidence>
<keyword evidence="7" id="KW-1185">Reference proteome</keyword>
<dbReference type="PANTHER" id="PTHR12147">
    <property type="entry name" value="METALLOPEPTIDASE M28 FAMILY MEMBER"/>
    <property type="match status" value="1"/>
</dbReference>
<dbReference type="InterPro" id="IPR007484">
    <property type="entry name" value="Peptidase_M28"/>
</dbReference>
<dbReference type="InterPro" id="IPR001119">
    <property type="entry name" value="SLH_dom"/>
</dbReference>
<organism evidence="6 7">
    <name type="scientific">Cohnella lupini</name>
    <dbReference type="NCBI Taxonomy" id="1294267"/>
    <lineage>
        <taxon>Bacteria</taxon>
        <taxon>Bacillati</taxon>
        <taxon>Bacillota</taxon>
        <taxon>Bacilli</taxon>
        <taxon>Bacillales</taxon>
        <taxon>Paenibacillaceae</taxon>
        <taxon>Cohnella</taxon>
    </lineage>
</organism>
<dbReference type="GO" id="GO:0008270">
    <property type="term" value="F:zinc ion binding"/>
    <property type="evidence" value="ECO:0007669"/>
    <property type="project" value="InterPro"/>
</dbReference>
<keyword evidence="6" id="KW-0121">Carboxypeptidase</keyword>
<proteinExistence type="inferred from homology"/>
<dbReference type="RefSeq" id="WP_115995766.1">
    <property type="nucleotide sequence ID" value="NZ_QRDY01000034.1"/>
</dbReference>
<keyword evidence="6" id="KW-0645">Protease</keyword>
<feature type="domain" description="SLH" evidence="4">
    <location>
        <begin position="1355"/>
        <end position="1414"/>
    </location>
</feature>
<dbReference type="Pfam" id="PF00395">
    <property type="entry name" value="SLH"/>
    <property type="match status" value="3"/>
</dbReference>